<evidence type="ECO:0000313" key="3">
    <source>
        <dbReference type="Proteomes" id="UP000326598"/>
    </source>
</evidence>
<dbReference type="KEGG" id="scoe:CP976_38205"/>
<dbReference type="InterPro" id="IPR027417">
    <property type="entry name" value="P-loop_NTPase"/>
</dbReference>
<reference evidence="2 3" key="1">
    <citation type="submission" date="2017-09" db="EMBL/GenBank/DDBJ databases">
        <authorList>
            <person name="Lee N."/>
            <person name="Cho B.-K."/>
        </authorList>
    </citation>
    <scope>NUCLEOTIDE SEQUENCE [LARGE SCALE GENOMIC DNA]</scope>
    <source>
        <strain evidence="2 3">ATCC 13740</strain>
    </source>
</reference>
<dbReference type="RefSeq" id="WP_150484444.1">
    <property type="nucleotide sequence ID" value="NZ_BMTB01000045.1"/>
</dbReference>
<dbReference type="Proteomes" id="UP000326598">
    <property type="component" value="Chromosome"/>
</dbReference>
<dbReference type="InterPro" id="IPR019734">
    <property type="entry name" value="TPR_rpt"/>
</dbReference>
<dbReference type="EMBL" id="CP023694">
    <property type="protein sequence ID" value="QEV29379.1"/>
    <property type="molecule type" value="Genomic_DNA"/>
</dbReference>
<dbReference type="SUPFAM" id="SSF52540">
    <property type="entry name" value="P-loop containing nucleoside triphosphate hydrolases"/>
    <property type="match status" value="1"/>
</dbReference>
<accession>A0A5J6IB04</accession>
<dbReference type="PANTHER" id="PTHR19959:SF119">
    <property type="entry name" value="FUNGAL LIPASE-LIKE DOMAIN-CONTAINING PROTEIN"/>
    <property type="match status" value="1"/>
</dbReference>
<evidence type="ECO:0000256" key="1">
    <source>
        <dbReference type="PROSITE-ProRule" id="PRU00339"/>
    </source>
</evidence>
<keyword evidence="1" id="KW-0802">TPR repeat</keyword>
<dbReference type="Gene3D" id="1.25.40.10">
    <property type="entry name" value="Tetratricopeptide repeat domain"/>
    <property type="match status" value="3"/>
</dbReference>
<proteinExistence type="predicted"/>
<gene>
    <name evidence="2" type="ORF">CP976_38205</name>
</gene>
<dbReference type="GeneID" id="91421872"/>
<dbReference type="AlphaFoldDB" id="A0A5J6IB04"/>
<dbReference type="Gene3D" id="3.40.50.300">
    <property type="entry name" value="P-loop containing nucleotide triphosphate hydrolases"/>
    <property type="match status" value="1"/>
</dbReference>
<dbReference type="Pfam" id="PF13374">
    <property type="entry name" value="TPR_10"/>
    <property type="match status" value="3"/>
</dbReference>
<dbReference type="SMART" id="SM00028">
    <property type="entry name" value="TPR"/>
    <property type="match status" value="6"/>
</dbReference>
<dbReference type="SUPFAM" id="SSF48452">
    <property type="entry name" value="TPR-like"/>
    <property type="match status" value="3"/>
</dbReference>
<feature type="repeat" description="TPR" evidence="1">
    <location>
        <begin position="759"/>
        <end position="792"/>
    </location>
</feature>
<protein>
    <submittedName>
        <fullName evidence="2">Tetratricopeptide repeat protein</fullName>
    </submittedName>
</protein>
<organism evidence="2 3">
    <name type="scientific">Streptomyces coeruleorubidus</name>
    <dbReference type="NCBI Taxonomy" id="116188"/>
    <lineage>
        <taxon>Bacteria</taxon>
        <taxon>Bacillati</taxon>
        <taxon>Actinomycetota</taxon>
        <taxon>Actinomycetes</taxon>
        <taxon>Kitasatosporales</taxon>
        <taxon>Streptomycetaceae</taxon>
        <taxon>Streptomyces</taxon>
    </lineage>
</organism>
<name>A0A5J6IB04_STRC4</name>
<dbReference type="PROSITE" id="PS50005">
    <property type="entry name" value="TPR"/>
    <property type="match status" value="1"/>
</dbReference>
<evidence type="ECO:0000313" key="2">
    <source>
        <dbReference type="EMBL" id="QEV29379.1"/>
    </source>
</evidence>
<dbReference type="PANTHER" id="PTHR19959">
    <property type="entry name" value="KINESIN LIGHT CHAIN"/>
    <property type="match status" value="1"/>
</dbReference>
<dbReference type="InterPro" id="IPR011990">
    <property type="entry name" value="TPR-like_helical_dom_sf"/>
</dbReference>
<sequence length="984" mass="107672">MRFEKDKGRQPIASQQSVRVESGVGYGVQGADIHVFGDGVPVYLLANRKPPPVTDAKFLRELPSRMLNAHFQVVDFTGRQDELAQLREWRDKESRLAVRWLYGPGGQGKTRLADQLAAESAVLGWKAVTALHGPGLVWPSPSLQEDLSLTDAAGVLLIVDYADQWPLSHLTWLFSNALLHHTIPTRILLVARSAEAWTPIRATLANHQVDVSSTQLRPLPDGPAGRLQMFTTARNAFAACYGLQDVAHVASPSPLENPEMGLTLTVHMAALVAVDASAQGCRPPQTPEGLTLYLLDREHLHWARLYGDGTHELTPGQRTHHTPPASMERAVFTAALTGALPWARAIQVLDSLRLAPGTEHVATDHVHCYPPLMPSPPNETEYLSALEPLYPDRLAEDFLALTLPGHHADYPAQPWASSTIQELLTRTAKGFAAPWTPRTIGFLAAAASPGRWSHVAEHLNGILLNDPALAVAAGSAALISLAEIPEIEPQVLEGIQLCFPDGPYPELAPGRVAVLRRTTSYLLANTSDPAEQAALHSELAVSAGQAGWNEEALAAIEKAIKIRRRLALEQAAQLPSLSESLSNQSAILSGLGRYHDALIASEQAVRIQRRLEETRTGEECDLAHALSQQSVALMELGRLEEARANLEEVVKIRSRHVETRDDRRRYATSLANLSMVLRKLDRFRQSVEASMSAFMIRKALYEENPADSLPGLADSANTLGTQMLQLRWFDKAVFFGEAAVHFYRQLVHANRDMYGPDLANSLTNLGLILAEAERHDEALAHAEESVELNRSLASTNRAAYELDLANALSNLGVRLSLQERMHEAVAATWEAVQIHQRLASDNWDAFGERYAMSLSNLGYQLAKVGERQDALDVSNEAVLHYRKLSETNSVFTSELARTLLSYAGIRLYLHEEEGAALQAAAESFTLYSKLTAKLPEAFAAHLPVTLGTVADALSALGRETEEGQIRQCIENADFAAAANIVAAW</sequence>